<evidence type="ECO:0000256" key="6">
    <source>
        <dbReference type="ARBA" id="ARBA00023134"/>
    </source>
</evidence>
<evidence type="ECO:0000313" key="9">
    <source>
        <dbReference type="EMBL" id="AFZ79613.1"/>
    </source>
</evidence>
<evidence type="ECO:0000259" key="8">
    <source>
        <dbReference type="Pfam" id="PF25087"/>
    </source>
</evidence>
<dbReference type="VEuPathDB" id="PiroplasmaDB:BEWA_024620"/>
<dbReference type="SUPFAM" id="SSF51161">
    <property type="entry name" value="Trimeric LpxA-like enzymes"/>
    <property type="match status" value="1"/>
</dbReference>
<dbReference type="PANTHER" id="PTHR22572">
    <property type="entry name" value="SUGAR-1-PHOSPHATE GUANYL TRANSFERASE"/>
    <property type="match status" value="1"/>
</dbReference>
<name>L0AWH9_THEEQ</name>
<evidence type="ECO:0000256" key="3">
    <source>
        <dbReference type="ARBA" id="ARBA00012387"/>
    </source>
</evidence>
<dbReference type="GO" id="GO:0005525">
    <property type="term" value="F:GTP binding"/>
    <property type="evidence" value="ECO:0007669"/>
    <property type="project" value="UniProtKB-KW"/>
</dbReference>
<keyword evidence="4 9" id="KW-0808">Transferase</keyword>
<feature type="domain" description="Nucleotidyl transferase" evidence="7">
    <location>
        <begin position="2"/>
        <end position="234"/>
    </location>
</feature>
<dbReference type="GeneID" id="15807202"/>
<evidence type="ECO:0000256" key="1">
    <source>
        <dbReference type="ARBA" id="ARBA00004823"/>
    </source>
</evidence>
<comment type="pathway">
    <text evidence="1">Nucleotide-sugar biosynthesis; GDP-alpha-D-mannose biosynthesis; GDP-alpha-D-mannose from alpha-D-mannose 1-phosphate (GTP route): step 1/1.</text>
</comment>
<evidence type="ECO:0000256" key="4">
    <source>
        <dbReference type="ARBA" id="ARBA00022679"/>
    </source>
</evidence>
<dbReference type="FunFam" id="3.90.550.10:FF:000013">
    <property type="entry name" value="mannose-1-phosphate guanyltransferase beta"/>
    <property type="match status" value="1"/>
</dbReference>
<dbReference type="Pfam" id="PF25087">
    <property type="entry name" value="GMPPB_C"/>
    <property type="match status" value="1"/>
</dbReference>
<sequence>MKCVILAGGHGTRLRPLTLSVPKPLIEFCNRSIIEYQIDAAKKAGVDHIILAVSESQPALAQRVQKLQEKYSIRIDCSIETSPMGTAGPLRLAEKLICEPNDDSDDFLVLNSDVICDYPLLELLNSHRSKKATITILVTKVENPSEFGVIFHDEEFRIKSFVEKPTNYVSNQINAGVYVLSKTVVNSIPLENTSIERDIFPKFVMLGNTFCHPLSGYWADIGKPIEYLRGQHLYLSNNFSGDFNVCGTTETCVSETEKREICEIDTGILIRTRSNANLEDADYVKSACASTPRSDLLEAPTIYNNVNFKAPVLVHPTAKIGPGSLIGPNVCIGANVVIGKGSRIVRSTIMEGANVSPNSYIEGSIIGWNSRIGPWVRIEGLSVLGESVGISEALFIRGCIVLPHKNVNNNIYEPGVIII</sequence>
<organism evidence="9 10">
    <name type="scientific">Theileria equi strain WA</name>
    <dbReference type="NCBI Taxonomy" id="1537102"/>
    <lineage>
        <taxon>Eukaryota</taxon>
        <taxon>Sar</taxon>
        <taxon>Alveolata</taxon>
        <taxon>Apicomplexa</taxon>
        <taxon>Aconoidasida</taxon>
        <taxon>Piroplasmida</taxon>
        <taxon>Theileriidae</taxon>
        <taxon>Theileria</taxon>
    </lineage>
</organism>
<dbReference type="Pfam" id="PF00483">
    <property type="entry name" value="NTP_transferase"/>
    <property type="match status" value="1"/>
</dbReference>
<dbReference type="InterPro" id="IPR011004">
    <property type="entry name" value="Trimer_LpxA-like_sf"/>
</dbReference>
<evidence type="ECO:0000313" key="10">
    <source>
        <dbReference type="Proteomes" id="UP000031512"/>
    </source>
</evidence>
<dbReference type="eggNOG" id="KOG1322">
    <property type="taxonomic scope" value="Eukaryota"/>
</dbReference>
<dbReference type="SUPFAM" id="SSF53448">
    <property type="entry name" value="Nucleotide-diphospho-sugar transferases"/>
    <property type="match status" value="1"/>
</dbReference>
<protein>
    <recommendedName>
        <fullName evidence="3">mannose-1-phosphate guanylyltransferase</fullName>
        <ecNumber evidence="3">2.7.7.13</ecNumber>
    </recommendedName>
</protein>
<keyword evidence="6" id="KW-0342">GTP-binding</keyword>
<dbReference type="STRING" id="1537102.L0AWH9"/>
<dbReference type="Gene3D" id="3.90.550.10">
    <property type="entry name" value="Spore Coat Polysaccharide Biosynthesis Protein SpsA, Chain A"/>
    <property type="match status" value="1"/>
</dbReference>
<dbReference type="CDD" id="cd06425">
    <property type="entry name" value="M1P_guanylylT_B_like_N"/>
    <property type="match status" value="1"/>
</dbReference>
<keyword evidence="5" id="KW-0547">Nucleotide-binding</keyword>
<feature type="domain" description="Mannose-1-phosphate guanyltransferase C-terminal" evidence="8">
    <location>
        <begin position="310"/>
        <end position="417"/>
    </location>
</feature>
<evidence type="ECO:0000259" key="7">
    <source>
        <dbReference type="Pfam" id="PF00483"/>
    </source>
</evidence>
<dbReference type="AlphaFoldDB" id="L0AWH9"/>
<dbReference type="InterPro" id="IPR029044">
    <property type="entry name" value="Nucleotide-diphossugar_trans"/>
</dbReference>
<dbReference type="KEGG" id="beq:BEWA_024620"/>
<evidence type="ECO:0000256" key="2">
    <source>
        <dbReference type="ARBA" id="ARBA00007274"/>
    </source>
</evidence>
<comment type="similarity">
    <text evidence="2">Belongs to the transferase hexapeptide repeat family.</text>
</comment>
<dbReference type="OrthoDB" id="1733332at2759"/>
<dbReference type="InterPro" id="IPR050486">
    <property type="entry name" value="Mannose-1P_guanyltransferase"/>
</dbReference>
<reference evidence="9 10" key="1">
    <citation type="journal article" date="2012" name="BMC Genomics">
        <title>Comparative genomic analysis and phylogenetic position of Theileria equi.</title>
        <authorList>
            <person name="Kappmeyer L.S."/>
            <person name="Thiagarajan M."/>
            <person name="Herndon D.R."/>
            <person name="Ramsay J.D."/>
            <person name="Caler E."/>
            <person name="Djikeng A."/>
            <person name="Gillespie J.J."/>
            <person name="Lau A.O."/>
            <person name="Roalson E.H."/>
            <person name="Silva J.C."/>
            <person name="Silva M.G."/>
            <person name="Suarez C.E."/>
            <person name="Ueti M.W."/>
            <person name="Nene V.M."/>
            <person name="Mealey R.H."/>
            <person name="Knowles D.P."/>
            <person name="Brayton K.A."/>
        </authorList>
    </citation>
    <scope>NUCLEOTIDE SEQUENCE [LARGE SCALE GENOMIC DNA]</scope>
    <source>
        <strain evidence="9 10">WA</strain>
    </source>
</reference>
<dbReference type="GO" id="GO:0004475">
    <property type="term" value="F:mannose-1-phosphate guanylyltransferase (GTP) activity"/>
    <property type="evidence" value="ECO:0007669"/>
    <property type="project" value="UniProtKB-EC"/>
</dbReference>
<dbReference type="InterPro" id="IPR056729">
    <property type="entry name" value="GMPPB_C"/>
</dbReference>
<dbReference type="GO" id="GO:0009298">
    <property type="term" value="P:GDP-mannose biosynthetic process"/>
    <property type="evidence" value="ECO:0007669"/>
    <property type="project" value="UniProtKB-UniPathway"/>
</dbReference>
<dbReference type="InterPro" id="IPR005835">
    <property type="entry name" value="NTP_transferase_dom"/>
</dbReference>
<dbReference type="UniPathway" id="UPA00126">
    <property type="reaction ID" value="UER00930"/>
</dbReference>
<dbReference type="RefSeq" id="XP_004829279.1">
    <property type="nucleotide sequence ID" value="XM_004829222.1"/>
</dbReference>
<proteinExistence type="inferred from homology"/>
<keyword evidence="10" id="KW-1185">Reference proteome</keyword>
<evidence type="ECO:0000256" key="5">
    <source>
        <dbReference type="ARBA" id="ARBA00022741"/>
    </source>
</evidence>
<dbReference type="Gene3D" id="2.160.10.10">
    <property type="entry name" value="Hexapeptide repeat proteins"/>
    <property type="match status" value="1"/>
</dbReference>
<gene>
    <name evidence="9" type="ORF">BEWA_024620</name>
</gene>
<accession>L0AWH9</accession>
<dbReference type="Proteomes" id="UP000031512">
    <property type="component" value="Chromosome 1"/>
</dbReference>
<dbReference type="InterPro" id="IPR045233">
    <property type="entry name" value="GMPPB_N"/>
</dbReference>
<dbReference type="EC" id="2.7.7.13" evidence="3"/>
<dbReference type="EMBL" id="CP001669">
    <property type="protein sequence ID" value="AFZ79613.1"/>
    <property type="molecule type" value="Genomic_DNA"/>
</dbReference>
<keyword evidence="9" id="KW-0548">Nucleotidyltransferase</keyword>